<feature type="compositionally biased region" description="Polar residues" evidence="17">
    <location>
        <begin position="2268"/>
        <end position="2282"/>
    </location>
</feature>
<dbReference type="InterPro" id="IPR034173">
    <property type="entry name" value="SHARP_RRM2"/>
</dbReference>
<evidence type="ECO:0000256" key="1">
    <source>
        <dbReference type="ARBA" id="ARBA00004123"/>
    </source>
</evidence>
<dbReference type="eggNOG" id="KOG0112">
    <property type="taxonomic scope" value="Eukaryota"/>
</dbReference>
<dbReference type="GO" id="GO:0003714">
    <property type="term" value="F:transcription corepressor activity"/>
    <property type="evidence" value="ECO:0007669"/>
    <property type="project" value="UniProtKB-ARBA"/>
</dbReference>
<feature type="region of interest" description="Disordered" evidence="17">
    <location>
        <begin position="3153"/>
        <end position="3175"/>
    </location>
</feature>
<keyword evidence="21" id="KW-1185">Reference proteome</keyword>
<dbReference type="InterPro" id="IPR035979">
    <property type="entry name" value="RBD_domain_sf"/>
</dbReference>
<feature type="region of interest" description="Disordered" evidence="17">
    <location>
        <begin position="621"/>
        <end position="649"/>
    </location>
</feature>
<keyword evidence="11" id="KW-0804">Transcription</keyword>
<feature type="region of interest" description="Disordered" evidence="17">
    <location>
        <begin position="2400"/>
        <end position="2422"/>
    </location>
</feature>
<feature type="compositionally biased region" description="Basic and acidic residues" evidence="17">
    <location>
        <begin position="120"/>
        <end position="143"/>
    </location>
</feature>
<evidence type="ECO:0000256" key="11">
    <source>
        <dbReference type="ARBA" id="ARBA00023163"/>
    </source>
</evidence>
<evidence type="ECO:0000256" key="14">
    <source>
        <dbReference type="ARBA" id="ARBA00075118"/>
    </source>
</evidence>
<feature type="compositionally biased region" description="Basic and acidic residues" evidence="17">
    <location>
        <begin position="1951"/>
        <end position="1977"/>
    </location>
</feature>
<keyword evidence="8" id="KW-0175">Coiled coil</keyword>
<feature type="region of interest" description="Disordered" evidence="17">
    <location>
        <begin position="3389"/>
        <end position="3409"/>
    </location>
</feature>
<dbReference type="CDD" id="cd21543">
    <property type="entry name" value="SPOC_SHARP"/>
    <property type="match status" value="1"/>
</dbReference>
<feature type="region of interest" description="Disordered" evidence="17">
    <location>
        <begin position="1282"/>
        <end position="1303"/>
    </location>
</feature>
<sequence>MVRETRHLWVGNLPDNIREERILEHFKRYGRVQSVKLLAKKEDEVGLCATVAFIDIKSASKAHSSDNKIDERTLKTDYYEPPTSSMAGAAIHIHERDDALLRTTSALYTASRTQRYPHGLSEDRGYERSSHYLERPPERDSSYVRRQTSYHNDDDVYRGRGRTRERSSNYRGVATQGFQSPLESRHLSLIPGLARGVLALPSLRVRVATRGAAVVVVRAAILVPKGALGPNLRGISVSYSSRGSSKASRPPGERGCGGGASPVPSLQSAVTVAVIPSAQITTTAISCNTVTSGDSDLSSTPATVDKEDKRPLGICVRNLPVRSSDTSLKDGLFHEYKKHGKVTTVKVIGQGTDRYAVVCFKKPEDVEKALEVSKDKLFFGSKIEVTSHEGLDVEDNEFRPLEAELDEFHPKATRTLFIGNLEKDITTAELRKHFEQFGEIIEIDIKKQGAVSSYAFVQYSDIASVVKAMRKMDGEHLGANRIKLGFGKSMPTNCVWLDGIADTVSDKFLARQFVRFGHVVSTYIDRERGHALIFYERVEHAQIAVPEMRGRALGGKKLQVGIDFASRECQMAFFEKLEMSGQMLPGDRPWDRRDQSFDNREERYNRDPRLMYDASSRGFTRFDSQTRASRTNFRGSQRGTFASRGRGQGICNRSFDEEFSQTTGSVYEDSYEQELREYGFSQRERRDYSAEDHGSRSFSPRRRRDDCSLSPKDRLSDGMGTSPHPRGDRSSTRYDSGREDDPAVDADKRTKFFDQEKAASRKIRHRSVSDQESYHSQSPPNSRPQSRSISPPMAKDKRLKDWTTRNRSRSPGTPIQSPSREGSVDNNTAEHNRDTAKRRLSEGSRDSVVVRTDFGGEVTESGVRARTKPEVERCKLRKVHPDEDCGDRRNCDTNSVLIKDHANASLVGIRYTDLAKLSNVIGLNTRVQKTSADIHSVQECGKTIVKDEVENDHESGELVEESGVTADKDIMPTGVDLKNLQKEKVHLLHLLEKLNDTGAPGIVEENCVGIDKRSLKTARLNSESEKEFVNNATHPQNSSESNDIFNKIIDTDCGVYRKMEVNRLAVDHLRRADTKNKLFVAASGKLSELNEDSIKRQNSPKDVFAINSAHKRRKAVSVCYGNENPSFHRYPVQGKQLSADDAPLRLAVNDDEDPTANDKIHDAGLLKSPESKPGTPLVDEPRREKESPLSLPLPRFATSVSMSSPKHSPKAVSSPKLTCAKSPLLSPPGISQGSAKEILPIVEADRTAFLPEKKVPIPCSVEISRRKSNLLSPPAFNASAKALVPDEVSDSEQSSKTRPLSPSIEERIRILDERYRQWSGSTRNTDSSLPAASTEGSKTTDAEWTLKRRPSFLNADITQLRTEPSDIVKSLLAKSSIFDQDSKRLEHINEKYEPRQVPIDNMPKKAFCFRTKAAAKEFSASTLPPVVTSPLSSFSTCTIKYPFPTTPNVASSSLPVYNSSPIPVVNSPSATCPPPPVAVTSPKTTILSVPVSTPVPAPIFHQRKLSVDQQPKGGSVKTESPVATAYSPTPFATSVISTTVAKPAVATVTNSPLMSCSSNPNVTNAAQATPKKELAPMMPSRKDSISSGNRKEVVVKKENSLKEGATLIKELVKKESMINNCTREIRKEVQANSLPAKETPSRRDSAGTKEVVFKRDNIAGAGSASKECTVKKDNVKESEKRESSLSSHKRRLVSADGYDNAGSETNRTNMKSDIKERSKSESSTKSFEPEAKKLKLSALILEEKKKSEHSSSPAPLKRPSKSPLTHEKKLLKLSADYKDKKPEVKLDEKSNRNKDEKKVTVQKTVKDAKHDRNRVKSVSSDPRIRDRDKRKDKKKDRKDRDEKKSDREEKKPDREEKKSDREEKKPDREEKKPDREEKKPDREEKKSDREEKKLDRDEKKSDKDKREDKDKDKSRERRNSEKLTAKQEKKQLEKAFSFWDEEPVYFSMYDKVKARSSQNEKAKEKEKELESMREKFNQLKQSRAKKEEKVRPSLESDSDNKCSDVGSVVSSDNGESKTSTSAKAKQQTKKRKLIIASDSEDSEANAGKSHMRVEKESDMDDDSDIEMKVKMNRRRRNSDGDSSDTDLLMKPAKEIKKYKPKSRKKYDKESKVKAKSKSGEDTSETEGSARTTMLNLKKERKRKSQQQKMVLVEKEKNREQHEEMTSKPKKSTSKKENKKKEHTKEVLADVETSDEELFDKIRSSKIARSKKSMRPKNKPSGKSNSNSNATSNANSNTNSNTNSRDSEIKCNFHISPELQNVKIEEKSVASSSGPFNEDSVSNLEMEKPKMSYVSDCERMEESTQLEIPDNDPKPEEMAQSPQNEIPSWTECANEADDEAVIERNDFTAAIHQRDDFSAAIHQRDDIPAAILQRDDFPAAVIQREDFAVAHAGSTAELHIKDEKKHKKSKKSTNKEKKKKSKVEDIVVKIEDTFPSMEKSSELSLEDNVPNEEEHVESVQSRELSSLIPDSAELVEAVRVLESMNNIRDDVRRSDSPLPSLVNDSALDEDSDDAFNRLVVDESRLMDDDKPEADQEDAESHRQKALDVFEFTDDELTDVPVKFGRDEHRRQRPQDEDSDNKTKIVKVQQMDEFEQKSLESIGIHDTEELEQPDEKMPLNAPEFSPSASLMISTLEMDSDKEQPGKCESEDNFEVQLQATDVPKVDEESESVVKTHFAISQEETEDAVKALLQATFGFETEAALMDEEQEQTDSAPKLEPVAEIEPVNDLHKIEEGEIIQDVNIEKEKQSTNDAETEEAVHNLTVTEIDSQNLDEPTSITTEVPKAEAVIKNVVEALPSQPLTPPDIQNDHQHITSEIAKQLLPEEIEQPDAIESNKTKVNIVKPEVEIAKPEVEIAKPEVEIAKPEVEIAKPEVEIAKTEVETLKTEVVAVNTEVDIVKPETDSVESEVIDPIILPKVVAVAEHTLQLPSVIVPPPLPPPPPPPPSPPPEIEKPEEKENEALVQHIVTPTMPILDAETNPTGISGVIMEVKARKSRKGKSKRYVCDDSREKVAEMENEVLPKLNGKRIKKTPQPDFESVDVRVNIEMPLLEDHAREFCSRKLSEEVPVNPIKEETVNLLSTTVIEEKLPEPKVEIPPVLPPVLEPTDIKEAAAVENVTMNVVEKFFSAANVEKDLTMAMPLVMAQTVHRQIDVDERKKQRRGRKKKSDTLLISSSPPTLEKIGDVKGEDGLLDEKRVEPIGLRIVENKVRETVKENRFDVFEFRDDEDDDVTSFESSKERKNEEVKYGEVRFHHDERKVFHSVEPEMPVKEEIEKFIPDIVVKDEKVERTRPRLILTIKSPHKDSHDKVAKVETREEPAVRIIEHRVEDHVSLAGGASLRGDCSLNVSSCRSSPATRKSQRLQEKSYRTTIDEVIEDVVKGHFRHSEDLDGIAFGGRNGRRTRSRGRLEDQFAHPSDRYDSALPSLHQTVSLSKNADDLDAGNAETGLSTQEGVADIDSFKSSAEFEVSRTVSLRTFRITRTHTKSESKYHRTETSVMQENQHHIVDQDGQEGEMMADGIVDAEKMETADLRAHQSPENYSELKIKVSSKNGKEKASNGEKSVVLQPQVVMKVELPKVSQPITAKVSGDKDGTDKDVDTSPTALVDPVTGFLTPVRQSEEGTYIPATTTATVTTTTSTTTTVVSQSRVQMPKEVTVESSSVKPALNVLPTSRLPVVVTSKPFLQPPSLTSTIQVAGSPQPLLQLVPPTKPQISVTTNIVPPLIKEEIEIPPPLISTLRSQSVPKSSISENTLDATVRNRTQSASVPLSSQSDHESRIVHPSISARTQMQIGQPMPGLPHSWPYSSPMANQQHHPPLPPPPLAHKNLSHITTSSYQSGCKPNMSVTVMPSTKTSPSVSGAVIGMPPVATTTNIVKLTTTTCSKMPILTGGRSSEVLSSNARPAVTDSSTFYKTESSTNSSCKPLSRISELVSEQQRTIGAGNGPDLMLQSRSSSEVAATSRIASVKSQVPASSPKPSSLQMRQSPVILQPASYPMPTYEAALHASSHAYGSAGAGGGGIADLLQSPSYLIQQHKEYLSSHHASGQLIERVPSQLVRPGTPVAVHPEVAARLGNPTPPHTPTPPTHPSITAQADMMHIRHPNQPLVVHPHHPSHLNMRHAPDLPAAYMHQQLVFASHPHYASVLHPELRAQQSVTLQGMQARIPYPVGSARHSTESRPSGDGKSEGKDVKLVKEEKITEQHRREERTAATEQLIPSRASTALGQPAVRQPQAQYPHVIPSLRQVSPHLALSPHDRTTDSPTVANVYNQPPRLRYHNAGSEQSKIVAEIRVPHDNSDNVHSRQLAQPSTMYLEPRSEISASMSSLTKQELHRSSLKQSARSPCMRPQTPPPAHARSVTNYLQPGCDITPTPQPGSEAPLHPASHVISQQMVQPRSQLQTPPHASQVPPQGDSLLMLLQRYPVMWQGLLALKNDQAAVQMHFVSGNHHVAISSLPSMSEGGTPPLRIAQRMRLEQTQLEGVARRMQMEGEHCMLLALPCGRDHMDVLQQSNNLRNGFITYLQQKQAAGIVNVAIPGSQQPAYVVHIFPACDFSNDNLARIAPDLLHSVADIAHLLIVIATV</sequence>
<dbReference type="Pfam" id="PF07744">
    <property type="entry name" value="SPOC"/>
    <property type="match status" value="1"/>
</dbReference>
<feature type="region of interest" description="Disordered" evidence="17">
    <location>
        <begin position="4314"/>
        <end position="4405"/>
    </location>
</feature>
<feature type="compositionally biased region" description="Polar residues" evidence="17">
    <location>
        <begin position="4314"/>
        <end position="4323"/>
    </location>
</feature>
<feature type="compositionally biased region" description="Basic and acidic residues" evidence="17">
    <location>
        <begin position="151"/>
        <end position="168"/>
    </location>
</feature>
<comment type="subcellular location">
    <subcellularLocation>
        <location evidence="1">Nucleus</location>
    </subcellularLocation>
</comment>
<dbReference type="SUPFAM" id="SSF54928">
    <property type="entry name" value="RNA-binding domain, RBD"/>
    <property type="match status" value="2"/>
</dbReference>
<dbReference type="PANTHER" id="PTHR23189">
    <property type="entry name" value="RNA RECOGNITION MOTIF-CONTAINING"/>
    <property type="match status" value="1"/>
</dbReference>
<dbReference type="InterPro" id="IPR034174">
    <property type="entry name" value="SHARP_RRM3"/>
</dbReference>
<feature type="compositionally biased region" description="Low complexity" evidence="17">
    <location>
        <begin position="239"/>
        <end position="248"/>
    </location>
</feature>
<dbReference type="GO" id="GO:0003677">
    <property type="term" value="F:DNA binding"/>
    <property type="evidence" value="ECO:0007669"/>
    <property type="project" value="UniProtKB-KW"/>
</dbReference>
<dbReference type="InterPro" id="IPR012677">
    <property type="entry name" value="Nucleotide-bd_a/b_plait_sf"/>
</dbReference>
<feature type="region of interest" description="Disordered" evidence="17">
    <location>
        <begin position="2263"/>
        <end position="2328"/>
    </location>
</feature>
<feature type="compositionally biased region" description="Basic and acidic residues" evidence="17">
    <location>
        <begin position="2562"/>
        <end position="2581"/>
    </location>
</feature>
<dbReference type="InterPro" id="IPR012921">
    <property type="entry name" value="SPOC_C"/>
</dbReference>
<feature type="domain" description="RRM" evidence="18">
    <location>
        <begin position="6"/>
        <end position="81"/>
    </location>
</feature>
<dbReference type="Gene3D" id="3.30.70.330">
    <property type="match status" value="4"/>
</dbReference>
<feature type="region of interest" description="Disordered" evidence="17">
    <location>
        <begin position="2931"/>
        <end position="2955"/>
    </location>
</feature>
<evidence type="ECO:0000256" key="17">
    <source>
        <dbReference type="SAM" id="MobiDB-lite"/>
    </source>
</evidence>
<keyword evidence="3" id="KW-0488">Methylation</keyword>
<feature type="compositionally biased region" description="Basic residues" evidence="17">
    <location>
        <begin position="2203"/>
        <end position="2219"/>
    </location>
</feature>
<keyword evidence="9" id="KW-0238">DNA-binding</keyword>
<dbReference type="PROSITE" id="PS50102">
    <property type="entry name" value="RRM"/>
    <property type="match status" value="4"/>
</dbReference>
<feature type="compositionally biased region" description="Basic and acidic residues" evidence="17">
    <location>
        <begin position="794"/>
        <end position="804"/>
    </location>
</feature>
<feature type="compositionally biased region" description="Low complexity" evidence="17">
    <location>
        <begin position="2003"/>
        <end position="2013"/>
    </location>
</feature>
<evidence type="ECO:0000256" key="7">
    <source>
        <dbReference type="ARBA" id="ARBA00023015"/>
    </source>
</evidence>
<keyword evidence="4" id="KW-0597">Phosphoprotein</keyword>
<feature type="compositionally biased region" description="Polar residues" evidence="17">
    <location>
        <begin position="1291"/>
        <end position="1300"/>
    </location>
</feature>
<reference evidence="21" key="1">
    <citation type="submission" date="2011-05" db="EMBL/GenBank/DDBJ databases">
        <authorList>
            <person name="Richards S.R."/>
            <person name="Qu J."/>
            <person name="Jiang H."/>
            <person name="Jhangiani S.N."/>
            <person name="Agravi P."/>
            <person name="Goodspeed R."/>
            <person name="Gross S."/>
            <person name="Mandapat C."/>
            <person name="Jackson L."/>
            <person name="Mathew T."/>
            <person name="Pu L."/>
            <person name="Thornton R."/>
            <person name="Saada N."/>
            <person name="Wilczek-Boney K.B."/>
            <person name="Lee S."/>
            <person name="Kovar C."/>
            <person name="Wu Y."/>
            <person name="Scherer S.E."/>
            <person name="Worley K.C."/>
            <person name="Muzny D.M."/>
            <person name="Gibbs R."/>
        </authorList>
    </citation>
    <scope>NUCLEOTIDE SEQUENCE</scope>
    <source>
        <strain evidence="21">Brora</strain>
    </source>
</reference>
<evidence type="ECO:0000256" key="9">
    <source>
        <dbReference type="ARBA" id="ARBA00023125"/>
    </source>
</evidence>
<feature type="compositionally biased region" description="Basic and acidic residues" evidence="17">
    <location>
        <begin position="2173"/>
        <end position="2187"/>
    </location>
</feature>
<evidence type="ECO:0000256" key="13">
    <source>
        <dbReference type="ARBA" id="ARBA00069486"/>
    </source>
</evidence>
<feature type="compositionally biased region" description="Polar residues" evidence="17">
    <location>
        <begin position="2125"/>
        <end position="2134"/>
    </location>
</feature>
<feature type="compositionally biased region" description="Basic and acidic residues" evidence="17">
    <location>
        <begin position="703"/>
        <end position="716"/>
    </location>
</feature>
<feature type="compositionally biased region" description="Polar residues" evidence="17">
    <location>
        <begin position="4381"/>
        <end position="4398"/>
    </location>
</feature>
<protein>
    <recommendedName>
        <fullName evidence="13">Msx2-interacting protein</fullName>
    </recommendedName>
    <alternativeName>
        <fullName evidence="14">SMART/HDAC1-associated repressor protein</fullName>
    </alternativeName>
    <alternativeName>
        <fullName evidence="15">SPEN homolog</fullName>
    </alternativeName>
</protein>
<feature type="compositionally biased region" description="Basic and acidic residues" evidence="17">
    <location>
        <begin position="725"/>
        <end position="759"/>
    </location>
</feature>
<feature type="region of interest" description="Disordered" evidence="17">
    <location>
        <begin position="112"/>
        <end position="171"/>
    </location>
</feature>
<feature type="compositionally biased region" description="Pro residues" evidence="17">
    <location>
        <begin position="2931"/>
        <end position="2948"/>
    </location>
</feature>
<evidence type="ECO:0000256" key="4">
    <source>
        <dbReference type="ARBA" id="ARBA00022553"/>
    </source>
</evidence>
<name>T1J4C3_STRMM</name>
<proteinExistence type="inferred from homology"/>
<dbReference type="PROSITE" id="PS50917">
    <property type="entry name" value="SPOC"/>
    <property type="match status" value="1"/>
</dbReference>
<dbReference type="Gene3D" id="2.40.290.10">
    <property type="match status" value="1"/>
</dbReference>
<feature type="region of interest" description="Disordered" evidence="17">
    <location>
        <begin position="3957"/>
        <end position="3979"/>
    </location>
</feature>
<evidence type="ECO:0000256" key="16">
    <source>
        <dbReference type="PROSITE-ProRule" id="PRU00176"/>
    </source>
</evidence>
<evidence type="ECO:0000259" key="19">
    <source>
        <dbReference type="PROSITE" id="PS50917"/>
    </source>
</evidence>
<feature type="region of interest" description="Disordered" evidence="17">
    <location>
        <begin position="4163"/>
        <end position="4215"/>
    </location>
</feature>
<dbReference type="EMBL" id="JH431842">
    <property type="status" value="NOT_ANNOTATED_CDS"/>
    <property type="molecule type" value="Genomic_DNA"/>
</dbReference>
<evidence type="ECO:0000313" key="20">
    <source>
        <dbReference type="EnsemblMetazoa" id="SMAR008455-PA"/>
    </source>
</evidence>
<dbReference type="FunFam" id="3.30.70.330:FF:000143">
    <property type="entry name" value="msx2-interacting protein-like isoform X1"/>
    <property type="match status" value="1"/>
</dbReference>
<feature type="compositionally biased region" description="Basic and acidic residues" evidence="17">
    <location>
        <begin position="2151"/>
        <end position="2166"/>
    </location>
</feature>
<keyword evidence="7" id="KW-0805">Transcription regulation</keyword>
<feature type="compositionally biased region" description="Low complexity" evidence="17">
    <location>
        <begin position="776"/>
        <end position="792"/>
    </location>
</feature>
<evidence type="ECO:0000256" key="6">
    <source>
        <dbReference type="ARBA" id="ARBA00022976"/>
    </source>
</evidence>
<feature type="compositionally biased region" description="Basic and acidic residues" evidence="17">
    <location>
        <begin position="2518"/>
        <end position="2527"/>
    </location>
</feature>
<keyword evidence="5 16" id="KW-0694">RNA-binding</keyword>
<feature type="compositionally biased region" description="Basic and acidic residues" evidence="17">
    <location>
        <begin position="1710"/>
        <end position="1733"/>
    </location>
</feature>
<feature type="region of interest" description="Disordered" evidence="17">
    <location>
        <begin position="585"/>
        <end position="604"/>
    </location>
</feature>
<dbReference type="InterPro" id="IPR000504">
    <property type="entry name" value="RRM_dom"/>
</dbReference>
<keyword evidence="10" id="KW-0010">Activator</keyword>
<reference evidence="20" key="2">
    <citation type="submission" date="2015-02" db="UniProtKB">
        <authorList>
            <consortium name="EnsemblMetazoa"/>
        </authorList>
    </citation>
    <scope>IDENTIFICATION</scope>
</reference>
<feature type="domain" description="RRM" evidence="18">
    <location>
        <begin position="414"/>
        <end position="489"/>
    </location>
</feature>
<evidence type="ECO:0000256" key="3">
    <source>
        <dbReference type="ARBA" id="ARBA00022481"/>
    </source>
</evidence>
<evidence type="ECO:0000256" key="10">
    <source>
        <dbReference type="ARBA" id="ARBA00023159"/>
    </source>
</evidence>
<dbReference type="Pfam" id="PF00076">
    <property type="entry name" value="RRM_1"/>
    <property type="match status" value="2"/>
</dbReference>
<dbReference type="GO" id="GO:0007219">
    <property type="term" value="P:Notch signaling pathway"/>
    <property type="evidence" value="ECO:0007669"/>
    <property type="project" value="UniProtKB-KW"/>
</dbReference>
<feature type="region of interest" description="Disordered" evidence="17">
    <location>
        <begin position="1669"/>
        <end position="1934"/>
    </location>
</feature>
<feature type="compositionally biased region" description="Basic and acidic residues" evidence="17">
    <location>
        <begin position="1764"/>
        <end position="1810"/>
    </location>
</feature>
<evidence type="ECO:0000256" key="12">
    <source>
        <dbReference type="ARBA" id="ARBA00023242"/>
    </source>
</evidence>
<feature type="region of interest" description="Disordered" evidence="17">
    <location>
        <begin position="2489"/>
        <end position="2582"/>
    </location>
</feature>
<dbReference type="CDD" id="cd12349">
    <property type="entry name" value="RRM2_SHARP"/>
    <property type="match status" value="1"/>
</dbReference>
<dbReference type="GO" id="GO:0005634">
    <property type="term" value="C:nucleus"/>
    <property type="evidence" value="ECO:0007669"/>
    <property type="project" value="UniProtKB-SubCell"/>
</dbReference>
<feature type="compositionally biased region" description="Polar residues" evidence="17">
    <location>
        <begin position="1319"/>
        <end position="1337"/>
    </location>
</feature>
<accession>T1J4C3</accession>
<feature type="compositionally biased region" description="Basic and acidic residues" evidence="17">
    <location>
        <begin position="828"/>
        <end position="845"/>
    </location>
</feature>
<feature type="region of interest" description="Disordered" evidence="17">
    <location>
        <begin position="1629"/>
        <end position="1654"/>
    </location>
</feature>
<comment type="similarity">
    <text evidence="2">Belongs to the RRM Spen family.</text>
</comment>
<dbReference type="GO" id="GO:0003723">
    <property type="term" value="F:RNA binding"/>
    <property type="evidence" value="ECO:0007669"/>
    <property type="project" value="UniProtKB-UniRule"/>
</dbReference>
<feature type="compositionally biased region" description="Basic and acidic residues" evidence="17">
    <location>
        <begin position="4169"/>
        <end position="4205"/>
    </location>
</feature>
<dbReference type="EnsemblMetazoa" id="SMAR008455-RA">
    <property type="protein sequence ID" value="SMAR008455-PA"/>
    <property type="gene ID" value="SMAR008455"/>
</dbReference>
<dbReference type="InterPro" id="IPR010912">
    <property type="entry name" value="SPOC_met"/>
</dbReference>
<feature type="compositionally biased region" description="Low complexity" evidence="17">
    <location>
        <begin position="2220"/>
        <end position="2243"/>
    </location>
</feature>
<organism evidence="20 21">
    <name type="scientific">Strigamia maritima</name>
    <name type="common">European centipede</name>
    <name type="synonym">Geophilus maritimus</name>
    <dbReference type="NCBI Taxonomy" id="126957"/>
    <lineage>
        <taxon>Eukaryota</taxon>
        <taxon>Metazoa</taxon>
        <taxon>Ecdysozoa</taxon>
        <taxon>Arthropoda</taxon>
        <taxon>Myriapoda</taxon>
        <taxon>Chilopoda</taxon>
        <taxon>Pleurostigmophora</taxon>
        <taxon>Geophilomorpha</taxon>
        <taxon>Linotaeniidae</taxon>
        <taxon>Strigamia</taxon>
    </lineage>
</organism>
<feature type="compositionally biased region" description="Basic and acidic residues" evidence="17">
    <location>
        <begin position="1669"/>
        <end position="1683"/>
    </location>
</feature>
<feature type="compositionally biased region" description="Basic and acidic residues" evidence="17">
    <location>
        <begin position="1639"/>
        <end position="1654"/>
    </location>
</feature>
<dbReference type="SMART" id="SM00360">
    <property type="entry name" value="RRM"/>
    <property type="match status" value="4"/>
</dbReference>
<evidence type="ECO:0000256" key="5">
    <source>
        <dbReference type="ARBA" id="ARBA00022884"/>
    </source>
</evidence>
<dbReference type="FunFam" id="3.30.70.330:FF:000088">
    <property type="entry name" value="msx2-interacting protein-like isoform X1"/>
    <property type="match status" value="1"/>
</dbReference>
<feature type="compositionally biased region" description="Basic and acidic residues" evidence="17">
    <location>
        <begin position="2284"/>
        <end position="2301"/>
    </location>
</feature>
<feature type="region of interest" description="Disordered" evidence="17">
    <location>
        <begin position="1319"/>
        <end position="1343"/>
    </location>
</feature>
<feature type="compositionally biased region" description="Polar residues" evidence="17">
    <location>
        <begin position="809"/>
        <end position="827"/>
    </location>
</feature>
<dbReference type="Proteomes" id="UP000014500">
    <property type="component" value="Unassembled WGS sequence"/>
</dbReference>
<dbReference type="CDD" id="cd12350">
    <property type="entry name" value="RRM3_SHARP"/>
    <property type="match status" value="1"/>
</dbReference>
<feature type="compositionally biased region" description="Basic and acidic residues" evidence="17">
    <location>
        <begin position="1984"/>
        <end position="2002"/>
    </location>
</feature>
<feature type="compositionally biased region" description="Polar residues" evidence="17">
    <location>
        <begin position="622"/>
        <end position="640"/>
    </location>
</feature>
<feature type="domain" description="RRM" evidence="18">
    <location>
        <begin position="493"/>
        <end position="565"/>
    </location>
</feature>
<dbReference type="FunFam" id="2.40.290.10:FF:000002">
    <property type="entry name" value="Spen family transcriptional repressor"/>
    <property type="match status" value="1"/>
</dbReference>
<evidence type="ECO:0000256" key="8">
    <source>
        <dbReference type="ARBA" id="ARBA00023054"/>
    </source>
</evidence>
<feature type="compositionally biased region" description="Basic and acidic residues" evidence="17">
    <location>
        <begin position="588"/>
        <end position="604"/>
    </location>
</feature>
<feature type="compositionally biased region" description="Basic and acidic residues" evidence="17">
    <location>
        <begin position="2537"/>
        <end position="2546"/>
    </location>
</feature>
<feature type="compositionally biased region" description="Basic and acidic residues" evidence="17">
    <location>
        <begin position="1838"/>
        <end position="1933"/>
    </location>
</feature>
<dbReference type="OMA" id="SNVMANC"/>
<feature type="region of interest" description="Disordered" evidence="17">
    <location>
        <begin position="1149"/>
        <end position="1193"/>
    </location>
</feature>
<feature type="region of interest" description="Disordered" evidence="17">
    <location>
        <begin position="681"/>
        <end position="845"/>
    </location>
</feature>
<feature type="region of interest" description="Disordered" evidence="17">
    <location>
        <begin position="239"/>
        <end position="261"/>
    </location>
</feature>
<evidence type="ECO:0000256" key="15">
    <source>
        <dbReference type="ARBA" id="ARBA00078128"/>
    </source>
</evidence>
<evidence type="ECO:0000313" key="21">
    <source>
        <dbReference type="Proteomes" id="UP000014500"/>
    </source>
</evidence>
<evidence type="ECO:0000256" key="2">
    <source>
        <dbReference type="ARBA" id="ARBA00005387"/>
    </source>
</evidence>
<dbReference type="HOGENOM" id="CLU_224261_0_0_1"/>
<keyword evidence="6" id="KW-0914">Notch signaling pathway</keyword>
<dbReference type="InterPro" id="IPR016194">
    <property type="entry name" value="SPOC-like_C_dom_sf"/>
</dbReference>
<feature type="compositionally biased region" description="Basic and acidic residues" evidence="17">
    <location>
        <begin position="681"/>
        <end position="695"/>
    </location>
</feature>
<dbReference type="STRING" id="126957.T1J4C3"/>
<evidence type="ECO:0000259" key="18">
    <source>
        <dbReference type="PROSITE" id="PS50102"/>
    </source>
</evidence>
<dbReference type="SUPFAM" id="SSF100939">
    <property type="entry name" value="SPOC domain-like"/>
    <property type="match status" value="1"/>
</dbReference>
<feature type="region of interest" description="Disordered" evidence="17">
    <location>
        <begin position="1951"/>
        <end position="2251"/>
    </location>
</feature>
<feature type="compositionally biased region" description="Basic residues" evidence="17">
    <location>
        <begin position="2403"/>
        <end position="2420"/>
    </location>
</feature>
<feature type="region of interest" description="Disordered" evidence="17">
    <location>
        <begin position="2435"/>
        <end position="2464"/>
    </location>
</feature>
<keyword evidence="12" id="KW-0539">Nucleus</keyword>
<feature type="domain" description="SPOC" evidence="19">
    <location>
        <begin position="4409"/>
        <end position="4576"/>
    </location>
</feature>
<feature type="domain" description="RRM" evidence="18">
    <location>
        <begin position="312"/>
        <end position="390"/>
    </location>
</feature>
<feature type="compositionally biased region" description="Basic and acidic residues" evidence="17">
    <location>
        <begin position="2106"/>
        <end position="2120"/>
    </location>
</feature>